<organism evidence="2 3">
    <name type="scientific">Lichenifustis flavocetrariae</name>
    <dbReference type="NCBI Taxonomy" id="2949735"/>
    <lineage>
        <taxon>Bacteria</taxon>
        <taxon>Pseudomonadati</taxon>
        <taxon>Pseudomonadota</taxon>
        <taxon>Alphaproteobacteria</taxon>
        <taxon>Hyphomicrobiales</taxon>
        <taxon>Lichenihabitantaceae</taxon>
        <taxon>Lichenifustis</taxon>
    </lineage>
</organism>
<evidence type="ECO:0000313" key="2">
    <source>
        <dbReference type="EMBL" id="MCW6511941.1"/>
    </source>
</evidence>
<sequence length="214" mass="23386">MPSKGSFSRVAVRWFVHSIEGSDVSVPLSRSCKLRHAKAQVGDPNRKKRMLRVVRTLGFGGLLALSACQTPPDAVSASGAGPDLDAAPLASDELSRLGRQDLTAGNSGLAEEHFRSAVEKNRANYDAWVGLAAAYDNLKRFELADRAYAEAIRLRGETFWIMNNIGYSYYLRGDRKRALSELERAASLSPNNAVVENNISLVRTGDQPNRRAAP</sequence>
<dbReference type="PANTHER" id="PTHR12558:SF13">
    <property type="entry name" value="CELL DIVISION CYCLE PROTEIN 27 HOMOLOG"/>
    <property type="match status" value="1"/>
</dbReference>
<dbReference type="AlphaFoldDB" id="A0AA42CMU3"/>
<name>A0AA42CMU3_9HYPH</name>
<keyword evidence="1" id="KW-0802">TPR repeat</keyword>
<protein>
    <submittedName>
        <fullName evidence="2">Tetratricopeptide repeat protein</fullName>
    </submittedName>
</protein>
<dbReference type="Gene3D" id="1.25.40.10">
    <property type="entry name" value="Tetratricopeptide repeat domain"/>
    <property type="match status" value="1"/>
</dbReference>
<evidence type="ECO:0000313" key="3">
    <source>
        <dbReference type="Proteomes" id="UP001165667"/>
    </source>
</evidence>
<proteinExistence type="predicted"/>
<dbReference type="RefSeq" id="WP_282588317.1">
    <property type="nucleotide sequence ID" value="NZ_JAMOIM010000036.1"/>
</dbReference>
<dbReference type="SMART" id="SM00028">
    <property type="entry name" value="TPR"/>
    <property type="match status" value="3"/>
</dbReference>
<dbReference type="PANTHER" id="PTHR12558">
    <property type="entry name" value="CELL DIVISION CYCLE 16,23,27"/>
    <property type="match status" value="1"/>
</dbReference>
<dbReference type="Pfam" id="PF13181">
    <property type="entry name" value="TPR_8"/>
    <property type="match status" value="2"/>
</dbReference>
<feature type="repeat" description="TPR" evidence="1">
    <location>
        <begin position="159"/>
        <end position="192"/>
    </location>
</feature>
<comment type="caution">
    <text evidence="2">The sequence shown here is derived from an EMBL/GenBank/DDBJ whole genome shotgun (WGS) entry which is preliminary data.</text>
</comment>
<dbReference type="SUPFAM" id="SSF48452">
    <property type="entry name" value="TPR-like"/>
    <property type="match status" value="1"/>
</dbReference>
<dbReference type="PROSITE" id="PS50005">
    <property type="entry name" value="TPR"/>
    <property type="match status" value="1"/>
</dbReference>
<gene>
    <name evidence="2" type="ORF">M8523_28720</name>
</gene>
<dbReference type="InterPro" id="IPR011990">
    <property type="entry name" value="TPR-like_helical_dom_sf"/>
</dbReference>
<evidence type="ECO:0000256" key="1">
    <source>
        <dbReference type="PROSITE-ProRule" id="PRU00339"/>
    </source>
</evidence>
<keyword evidence="3" id="KW-1185">Reference proteome</keyword>
<dbReference type="Proteomes" id="UP001165667">
    <property type="component" value="Unassembled WGS sequence"/>
</dbReference>
<accession>A0AA42CMU3</accession>
<dbReference type="EMBL" id="JAMOIM010000036">
    <property type="protein sequence ID" value="MCW6511941.1"/>
    <property type="molecule type" value="Genomic_DNA"/>
</dbReference>
<dbReference type="InterPro" id="IPR019734">
    <property type="entry name" value="TPR_rpt"/>
</dbReference>
<reference evidence="2" key="1">
    <citation type="submission" date="2022-05" db="EMBL/GenBank/DDBJ databases">
        <authorList>
            <person name="Pankratov T."/>
        </authorList>
    </citation>
    <scope>NUCLEOTIDE SEQUENCE</scope>
    <source>
        <strain evidence="2">BP6-180914</strain>
    </source>
</reference>